<evidence type="ECO:0000313" key="1">
    <source>
        <dbReference type="EMBL" id="KYC46366.1"/>
    </source>
</evidence>
<evidence type="ECO:0000313" key="3">
    <source>
        <dbReference type="EMBL" id="KYC49566.1"/>
    </source>
</evidence>
<gene>
    <name evidence="1" type="ORF">APG10_00069</name>
    <name evidence="2" type="ORF">APG11_01404</name>
    <name evidence="3" type="ORF">APG12_01402</name>
</gene>
<evidence type="ECO:0008006" key="6">
    <source>
        <dbReference type="Google" id="ProtNLM"/>
    </source>
</evidence>
<name>A0A150IQB6_9EURY</name>
<dbReference type="Proteomes" id="UP000092403">
    <property type="component" value="Unassembled WGS sequence"/>
</dbReference>
<accession>A0A150IX45</accession>
<dbReference type="SUPFAM" id="SSF46785">
    <property type="entry name" value="Winged helix' DNA-binding domain"/>
    <property type="match status" value="1"/>
</dbReference>
<evidence type="ECO:0000313" key="4">
    <source>
        <dbReference type="Proteomes" id="UP000091929"/>
    </source>
</evidence>
<evidence type="ECO:0000313" key="2">
    <source>
        <dbReference type="EMBL" id="KYC47150.1"/>
    </source>
</evidence>
<dbReference type="Proteomes" id="UP000092401">
    <property type="component" value="Unassembled WGS sequence"/>
</dbReference>
<accession>A0A150IQB6</accession>
<dbReference type="EMBL" id="LNGF01000032">
    <property type="protein sequence ID" value="KYC47150.1"/>
    <property type="molecule type" value="Genomic_DNA"/>
</dbReference>
<organism evidence="2 4">
    <name type="scientific">Candidatus Methanofastidiosum methylothiophilum</name>
    <dbReference type="NCBI Taxonomy" id="1705564"/>
    <lineage>
        <taxon>Archaea</taxon>
        <taxon>Methanobacteriati</taxon>
        <taxon>Methanobacteriota</taxon>
        <taxon>Stenosarchaea group</taxon>
        <taxon>Candidatus Methanofastidiosia</taxon>
        <taxon>Candidatus Methanofastidiosales</taxon>
        <taxon>Candidatus Methanofastidiosaceae</taxon>
        <taxon>Candidatus Methanofastidiosum</taxon>
    </lineage>
</organism>
<proteinExistence type="predicted"/>
<sequence length="73" mass="8683">MYQRILKLLENEEAPISAETISEKTKESLMKTKSLLLRLQEEGKVESTKKEDIIVWQIKKKDDTEKKFEKMVR</sequence>
<dbReference type="AlphaFoldDB" id="A0A150IQB6"/>
<evidence type="ECO:0000313" key="5">
    <source>
        <dbReference type="Proteomes" id="UP000092401"/>
    </source>
</evidence>
<comment type="caution">
    <text evidence="2">The sequence shown here is derived from an EMBL/GenBank/DDBJ whole genome shotgun (WGS) entry which is preliminary data.</text>
</comment>
<dbReference type="EMBL" id="LNGE01000001">
    <property type="protein sequence ID" value="KYC46366.1"/>
    <property type="molecule type" value="Genomic_DNA"/>
</dbReference>
<dbReference type="InterPro" id="IPR036390">
    <property type="entry name" value="WH_DNA-bd_sf"/>
</dbReference>
<dbReference type="InterPro" id="IPR036388">
    <property type="entry name" value="WH-like_DNA-bd_sf"/>
</dbReference>
<dbReference type="Proteomes" id="UP000091929">
    <property type="component" value="Unassembled WGS sequence"/>
</dbReference>
<dbReference type="Gene3D" id="1.10.10.10">
    <property type="entry name" value="Winged helix-like DNA-binding domain superfamily/Winged helix DNA-binding domain"/>
    <property type="match status" value="1"/>
</dbReference>
<reference evidence="4 5" key="1">
    <citation type="journal article" date="2016" name="ISME J.">
        <title>Chasing the elusive Euryarchaeota class WSA2: genomes reveal a uniquely fastidious methyl-reducing methanogen.</title>
        <authorList>
            <person name="Nobu M.K."/>
            <person name="Narihiro T."/>
            <person name="Kuroda K."/>
            <person name="Mei R."/>
            <person name="Liu W.T."/>
        </authorList>
    </citation>
    <scope>NUCLEOTIDE SEQUENCE [LARGE SCALE GENOMIC DNA]</scope>
    <source>
        <strain evidence="1">B03fssc0709_Meth_Bin005</strain>
        <strain evidence="2">B15fssc0709_Meth_Bin003</strain>
        <strain evidence="3">BMIXfssc0709_Meth_Bin006</strain>
    </source>
</reference>
<protein>
    <recommendedName>
        <fullName evidence="6">ArsR family transcriptional regulator</fullName>
    </recommendedName>
</protein>
<accession>A0A150IMW1</accession>
<dbReference type="EMBL" id="LNJC01000032">
    <property type="protein sequence ID" value="KYC49566.1"/>
    <property type="molecule type" value="Genomic_DNA"/>
</dbReference>